<accession>D3SPD4</accession>
<dbReference type="AlphaFoldDB" id="D3SPD4"/>
<keyword evidence="1" id="KW-0472">Membrane</keyword>
<dbReference type="eggNOG" id="COG1589">
    <property type="taxonomic scope" value="Bacteria"/>
</dbReference>
<gene>
    <name evidence="2" type="ordered locus">Thal_0386</name>
</gene>
<evidence type="ECO:0000313" key="3">
    <source>
        <dbReference type="Proteomes" id="UP000002043"/>
    </source>
</evidence>
<organism evidence="2 3">
    <name type="scientific">Thermocrinis albus (strain DSM 14484 / JCM 11386 / HI 11/12)</name>
    <dbReference type="NCBI Taxonomy" id="638303"/>
    <lineage>
        <taxon>Bacteria</taxon>
        <taxon>Pseudomonadati</taxon>
        <taxon>Aquificota</taxon>
        <taxon>Aquificia</taxon>
        <taxon>Aquificales</taxon>
        <taxon>Aquificaceae</taxon>
        <taxon>Thermocrinis</taxon>
    </lineage>
</organism>
<dbReference type="EMBL" id="CP001931">
    <property type="protein sequence ID" value="ADC89021.1"/>
    <property type="molecule type" value="Genomic_DNA"/>
</dbReference>
<evidence type="ECO:0000256" key="1">
    <source>
        <dbReference type="SAM" id="Phobius"/>
    </source>
</evidence>
<keyword evidence="3" id="KW-1185">Reference proteome</keyword>
<sequence>MNKGGSKNRHKILDNSLIGLWIIFMSVAGFFLPYFLDSIEFFKVRGVYLEGNRFLPQDVFFKTLMYFKNNWLFMTEDRFLRTLQSYSGNSVKSLHIKRTFQKDGVYLTIQVQEREPLFAAMVEDKVLYFDTDGQPFYYPTFPTPPIIVYTHSQTYLLEVSKKLVQLTSSLKKLSEDKWEIYLTDGATVLYGEGKKLVLPPCQEIEEPILSTIERVYNVSKGVKEIVVLRENLAVVKEKP</sequence>
<dbReference type="Proteomes" id="UP000002043">
    <property type="component" value="Chromosome"/>
</dbReference>
<keyword evidence="1" id="KW-1133">Transmembrane helix</keyword>
<evidence type="ECO:0008006" key="4">
    <source>
        <dbReference type="Google" id="ProtNLM"/>
    </source>
</evidence>
<dbReference type="STRING" id="638303.Thal_0386"/>
<proteinExistence type="predicted"/>
<evidence type="ECO:0000313" key="2">
    <source>
        <dbReference type="EMBL" id="ADC89021.1"/>
    </source>
</evidence>
<protein>
    <recommendedName>
        <fullName evidence="4">Cell division protein FtsQ</fullName>
    </recommendedName>
</protein>
<keyword evidence="1" id="KW-0812">Transmembrane</keyword>
<dbReference type="HOGENOM" id="CLU_1145979_0_0_0"/>
<feature type="transmembrane region" description="Helical" evidence="1">
    <location>
        <begin position="12"/>
        <end position="36"/>
    </location>
</feature>
<dbReference type="KEGG" id="tal:Thal_0386"/>
<name>D3SPD4_THEAH</name>
<reference evidence="3" key="1">
    <citation type="journal article" date="2010" name="Stand. Genomic Sci.">
        <title>Complete genome sequence of Thermocrinis albus type strain (HI 11/12T).</title>
        <authorList>
            <person name="Wirth R."/>
            <person name="Sikorski J."/>
            <person name="Brambilla E."/>
            <person name="Misra M."/>
            <person name="Lapidus A."/>
            <person name="Copeland A."/>
            <person name="Nolan M."/>
            <person name="Lucas S."/>
            <person name="Chen F."/>
            <person name="Tice H."/>
            <person name="Cheng J.F."/>
            <person name="Han C."/>
            <person name="Detter J.C."/>
            <person name="Tapia R."/>
            <person name="Bruce D."/>
            <person name="Goodwin L."/>
            <person name="Pitluck S."/>
            <person name="Pati A."/>
            <person name="Anderson I."/>
            <person name="Ivanova N."/>
            <person name="Mavromatis K."/>
            <person name="Mikhailova N."/>
            <person name="Chen A."/>
            <person name="Palaniappan K."/>
            <person name="Bilek Y."/>
            <person name="Hader T."/>
            <person name="Land M."/>
            <person name="Hauser L."/>
            <person name="Chang Y.J."/>
            <person name="Jeffries C.D."/>
            <person name="Tindall B.J."/>
            <person name="Rohde M."/>
            <person name="Goker M."/>
            <person name="Bristow J."/>
            <person name="Eisen J.A."/>
            <person name="Markowitz V."/>
            <person name="Hugenholtz P."/>
            <person name="Kyrpides N.C."/>
            <person name="Klenk H.P."/>
        </authorList>
    </citation>
    <scope>NUCLEOTIDE SEQUENCE [LARGE SCALE GENOMIC DNA]</scope>
    <source>
        <strain evidence="3">DSM 14484 / JCM 11386 / HI 11/12</strain>
    </source>
</reference>